<protein>
    <submittedName>
        <fullName evidence="5">ABC transporter ATP-binding protein</fullName>
    </submittedName>
</protein>
<dbReference type="PROSITE" id="PS00211">
    <property type="entry name" value="ABC_TRANSPORTER_1"/>
    <property type="match status" value="1"/>
</dbReference>
<dbReference type="GO" id="GO:0005886">
    <property type="term" value="C:plasma membrane"/>
    <property type="evidence" value="ECO:0007669"/>
    <property type="project" value="TreeGrafter"/>
</dbReference>
<dbReference type="InterPro" id="IPR027417">
    <property type="entry name" value="P-loop_NTPase"/>
</dbReference>
<dbReference type="PANTHER" id="PTHR24220:SF611">
    <property type="entry name" value="ATP-BINDING COMPONENT OF ABC TRANSPORTER-RELATED"/>
    <property type="match status" value="1"/>
</dbReference>
<dbReference type="CDD" id="cd03255">
    <property type="entry name" value="ABC_MJ0796_LolCDE_FtsE"/>
    <property type="match status" value="1"/>
</dbReference>
<dbReference type="GO" id="GO:0022857">
    <property type="term" value="F:transmembrane transporter activity"/>
    <property type="evidence" value="ECO:0007669"/>
    <property type="project" value="TreeGrafter"/>
</dbReference>
<feature type="domain" description="ABC transporter" evidence="4">
    <location>
        <begin position="11"/>
        <end position="232"/>
    </location>
</feature>
<dbReference type="SMART" id="SM00382">
    <property type="entry name" value="AAA"/>
    <property type="match status" value="1"/>
</dbReference>
<evidence type="ECO:0000256" key="3">
    <source>
        <dbReference type="ARBA" id="ARBA00022840"/>
    </source>
</evidence>
<dbReference type="GO" id="GO:0016887">
    <property type="term" value="F:ATP hydrolysis activity"/>
    <property type="evidence" value="ECO:0007669"/>
    <property type="project" value="InterPro"/>
</dbReference>
<dbReference type="PANTHER" id="PTHR24220">
    <property type="entry name" value="IMPORT ATP-BINDING PROTEIN"/>
    <property type="match status" value="1"/>
</dbReference>
<dbReference type="Proteomes" id="UP000235116">
    <property type="component" value="Chromosome"/>
</dbReference>
<gene>
    <name evidence="5" type="ORF">Kalk_13325</name>
</gene>
<evidence type="ECO:0000313" key="6">
    <source>
        <dbReference type="Proteomes" id="UP000235116"/>
    </source>
</evidence>
<keyword evidence="6" id="KW-1185">Reference proteome</keyword>
<keyword evidence="1" id="KW-0813">Transport</keyword>
<dbReference type="Pfam" id="PF00005">
    <property type="entry name" value="ABC_tran"/>
    <property type="match status" value="1"/>
</dbReference>
<dbReference type="OrthoDB" id="9802264at2"/>
<keyword evidence="2" id="KW-0547">Nucleotide-binding</keyword>
<dbReference type="EMBL" id="CP022684">
    <property type="protein sequence ID" value="AUM13345.1"/>
    <property type="molecule type" value="Genomic_DNA"/>
</dbReference>
<organism evidence="5 6">
    <name type="scientific">Ketobacter alkanivorans</name>
    <dbReference type="NCBI Taxonomy" id="1917421"/>
    <lineage>
        <taxon>Bacteria</taxon>
        <taxon>Pseudomonadati</taxon>
        <taxon>Pseudomonadota</taxon>
        <taxon>Gammaproteobacteria</taxon>
        <taxon>Pseudomonadales</taxon>
        <taxon>Ketobacteraceae</taxon>
        <taxon>Ketobacter</taxon>
    </lineage>
</organism>
<dbReference type="SUPFAM" id="SSF52540">
    <property type="entry name" value="P-loop containing nucleoside triphosphate hydrolases"/>
    <property type="match status" value="1"/>
</dbReference>
<keyword evidence="3 5" id="KW-0067">ATP-binding</keyword>
<evidence type="ECO:0000256" key="1">
    <source>
        <dbReference type="ARBA" id="ARBA00022448"/>
    </source>
</evidence>
<sequence length="235" mass="26111">MTDLEPNTQAIAINGLQFAYPRTTTSVLDMPHWRVERGDLVFLKGASGAGKSTLLNLLAGILTALPGTLQLLGQDLAALSSRQRDTFRARHIGMVFQQFNLIPYLSVFDNIQLASHFAGLARDATVIRAQRLFEALDLNGALLQQHAGQLSVGQQQRVAIVRALINNPEILLVDEPTSALDADLRDRFIQLLLDICRQQQSTLIFVSHDMQLAHHFSQVVPLDSINRAQHLHHVF</sequence>
<dbReference type="KEGG" id="kak:Kalk_13325"/>
<evidence type="ECO:0000313" key="5">
    <source>
        <dbReference type="EMBL" id="AUM13345.1"/>
    </source>
</evidence>
<accession>A0A2K9LPF1</accession>
<name>A0A2K9LPF1_9GAMM</name>
<dbReference type="GO" id="GO:0005524">
    <property type="term" value="F:ATP binding"/>
    <property type="evidence" value="ECO:0007669"/>
    <property type="project" value="UniProtKB-KW"/>
</dbReference>
<dbReference type="InterPro" id="IPR003593">
    <property type="entry name" value="AAA+_ATPase"/>
</dbReference>
<dbReference type="InterPro" id="IPR017911">
    <property type="entry name" value="MacB-like_ATP-bd"/>
</dbReference>
<evidence type="ECO:0000256" key="2">
    <source>
        <dbReference type="ARBA" id="ARBA00022741"/>
    </source>
</evidence>
<dbReference type="PROSITE" id="PS50893">
    <property type="entry name" value="ABC_TRANSPORTER_2"/>
    <property type="match status" value="1"/>
</dbReference>
<evidence type="ECO:0000259" key="4">
    <source>
        <dbReference type="PROSITE" id="PS50893"/>
    </source>
</evidence>
<dbReference type="InterPro" id="IPR003439">
    <property type="entry name" value="ABC_transporter-like_ATP-bd"/>
</dbReference>
<dbReference type="Gene3D" id="3.40.50.300">
    <property type="entry name" value="P-loop containing nucleotide triphosphate hydrolases"/>
    <property type="match status" value="1"/>
</dbReference>
<dbReference type="InterPro" id="IPR015854">
    <property type="entry name" value="ABC_transpr_LolD-like"/>
</dbReference>
<reference evidence="6" key="1">
    <citation type="submission" date="2017-08" db="EMBL/GenBank/DDBJ databases">
        <title>Direct submision.</title>
        <authorList>
            <person name="Kim S.-J."/>
            <person name="Rhee S.-K."/>
        </authorList>
    </citation>
    <scope>NUCLEOTIDE SEQUENCE [LARGE SCALE GENOMIC DNA]</scope>
    <source>
        <strain evidence="6">GI5</strain>
    </source>
</reference>
<proteinExistence type="predicted"/>
<dbReference type="AlphaFoldDB" id="A0A2K9LPF1"/>
<dbReference type="RefSeq" id="WP_101894723.1">
    <property type="nucleotide sequence ID" value="NZ_CP022684.1"/>
</dbReference>
<dbReference type="InterPro" id="IPR017871">
    <property type="entry name" value="ABC_transporter-like_CS"/>
</dbReference>